<protein>
    <submittedName>
        <fullName evidence="1">Uncharacterized protein</fullName>
    </submittedName>
</protein>
<gene>
    <name evidence="1" type="ORF">FPB0191_01792</name>
</gene>
<dbReference type="RefSeq" id="WP_039105429.1">
    <property type="nucleotide sequence ID" value="NZ_CP009056.1"/>
</dbReference>
<keyword evidence="2" id="KW-1185">Reference proteome</keyword>
<dbReference type="STRING" id="1267021.FPB0191_01792"/>
<dbReference type="KEGG" id="fpp:FPB0191_01792"/>
<dbReference type="AlphaFoldDB" id="A0A0A7S2C7"/>
<dbReference type="EMBL" id="CP009056">
    <property type="protein sequence ID" value="AJA45608.1"/>
    <property type="molecule type" value="Genomic_DNA"/>
</dbReference>
<name>A0A0A7S2C7_FRIPE</name>
<accession>A0A0A7S2C7</accession>
<reference evidence="1 2" key="1">
    <citation type="journal article" date="2014" name="Appl. Environ. Microbiol.">
        <title>Gut symbionts from distinct hosts exhibit genotoxic activity via divergent colibactin biosynthetic pathways.</title>
        <authorList>
            <person name="Engel P."/>
            <person name="Vizcaino M.I."/>
            <person name="Crawford J.M."/>
        </authorList>
    </citation>
    <scope>NUCLEOTIDE SEQUENCE [LARGE SCALE GENOMIC DNA]</scope>
    <source>
        <strain evidence="1 2">PEB0191</strain>
    </source>
</reference>
<dbReference type="OrthoDB" id="7068329at2"/>
<evidence type="ECO:0000313" key="2">
    <source>
        <dbReference type="Proteomes" id="UP000030901"/>
    </source>
</evidence>
<dbReference type="HOGENOM" id="CLU_818253_0_0_6"/>
<sequence>MIVRIELNQLENRSNYYFYNDILFTGEAYDHRDNQLYQVYEITDGEITGSRDYGFFETNGMVKVDSELVHSGDFDYVMNDIPYTYLGKPFTGLFYDYFAGFVSGEALCINGWIVKYISFYPDGTGRLRIYEEKHIDITETTGDREWSLQWENNSFKRIESRYLDYQDTHHTGELELFFNDQNQIQQVIIKGDYAYVSCLVPRDDLEIDFKTFNDLLAKQNIFADNLSIWSIEDALFNQWLDQGLLNQVKQLELYKTKIELSTIARLIKLPSLERLNYQESSLYQTDLVHAEKQKQQYRAQALALFALQQNSNIKITFTDGRVDYFQAFLPDELKQQLPKQE</sequence>
<organism evidence="1 2">
    <name type="scientific">Frischella perrara</name>
    <dbReference type="NCBI Taxonomy" id="1267021"/>
    <lineage>
        <taxon>Bacteria</taxon>
        <taxon>Pseudomonadati</taxon>
        <taxon>Pseudomonadota</taxon>
        <taxon>Gammaproteobacteria</taxon>
        <taxon>Orbales</taxon>
        <taxon>Orbaceae</taxon>
        <taxon>Frischella</taxon>
    </lineage>
</organism>
<proteinExistence type="predicted"/>
<evidence type="ECO:0000313" key="1">
    <source>
        <dbReference type="EMBL" id="AJA45608.1"/>
    </source>
</evidence>
<dbReference type="Proteomes" id="UP000030901">
    <property type="component" value="Chromosome"/>
</dbReference>